<keyword evidence="5" id="KW-0676">Redox-active center</keyword>
<dbReference type="GO" id="GO:0034599">
    <property type="term" value="P:cellular response to oxidative stress"/>
    <property type="evidence" value="ECO:0007669"/>
    <property type="project" value="TreeGrafter"/>
</dbReference>
<dbReference type="InterPro" id="IPR036249">
    <property type="entry name" value="Thioredoxin-like_sf"/>
</dbReference>
<keyword evidence="4 5" id="KW-0249">Electron transport</keyword>
<proteinExistence type="inferred from homology"/>
<dbReference type="InterPro" id="IPR011900">
    <property type="entry name" value="GRX_bact"/>
</dbReference>
<dbReference type="NCBIfam" id="TIGR02181">
    <property type="entry name" value="GRX_bact"/>
    <property type="match status" value="1"/>
</dbReference>
<dbReference type="OrthoDB" id="9814618at2"/>
<evidence type="ECO:0000256" key="4">
    <source>
        <dbReference type="ARBA" id="ARBA00022982"/>
    </source>
</evidence>
<evidence type="ECO:0000259" key="6">
    <source>
        <dbReference type="Pfam" id="PF00462"/>
    </source>
</evidence>
<dbReference type="CDD" id="cd03418">
    <property type="entry name" value="GRX_GRXb_1_3_like"/>
    <property type="match status" value="1"/>
</dbReference>
<dbReference type="InterPro" id="IPR002109">
    <property type="entry name" value="Glutaredoxin"/>
</dbReference>
<dbReference type="GO" id="GO:0045454">
    <property type="term" value="P:cell redox homeostasis"/>
    <property type="evidence" value="ECO:0007669"/>
    <property type="project" value="InterPro"/>
</dbReference>
<evidence type="ECO:0000256" key="2">
    <source>
        <dbReference type="ARBA" id="ARBA00007787"/>
    </source>
</evidence>
<comment type="similarity">
    <text evidence="2 5">Belongs to the glutaredoxin family.</text>
</comment>
<dbReference type="EMBL" id="FNMZ01000001">
    <property type="protein sequence ID" value="SDW31462.1"/>
    <property type="molecule type" value="Genomic_DNA"/>
</dbReference>
<dbReference type="Gene3D" id="3.40.30.10">
    <property type="entry name" value="Glutaredoxin"/>
    <property type="match status" value="1"/>
</dbReference>
<organism evidence="7 8">
    <name type="scientific">Albimonas donghaensis</name>
    <dbReference type="NCBI Taxonomy" id="356660"/>
    <lineage>
        <taxon>Bacteria</taxon>
        <taxon>Pseudomonadati</taxon>
        <taxon>Pseudomonadota</taxon>
        <taxon>Alphaproteobacteria</taxon>
        <taxon>Rhodobacterales</taxon>
        <taxon>Paracoccaceae</taxon>
        <taxon>Albimonas</taxon>
    </lineage>
</organism>
<dbReference type="PANTHER" id="PTHR45694:SF18">
    <property type="entry name" value="GLUTAREDOXIN-1-RELATED"/>
    <property type="match status" value="1"/>
</dbReference>
<evidence type="ECO:0000256" key="5">
    <source>
        <dbReference type="RuleBase" id="RU364065"/>
    </source>
</evidence>
<dbReference type="GO" id="GO:0015038">
    <property type="term" value="F:glutathione disulfide oxidoreductase activity"/>
    <property type="evidence" value="ECO:0007669"/>
    <property type="project" value="UniProtKB-UniRule"/>
</dbReference>
<dbReference type="Proteomes" id="UP000199118">
    <property type="component" value="Unassembled WGS sequence"/>
</dbReference>
<protein>
    <recommendedName>
        <fullName evidence="5">Glutaredoxin</fullName>
    </recommendedName>
</protein>
<dbReference type="STRING" id="356660.SAMN05444336_101674"/>
<evidence type="ECO:0000313" key="7">
    <source>
        <dbReference type="EMBL" id="SDW31462.1"/>
    </source>
</evidence>
<feature type="domain" description="Glutaredoxin" evidence="6">
    <location>
        <begin position="4"/>
        <end position="62"/>
    </location>
</feature>
<evidence type="ECO:0000256" key="3">
    <source>
        <dbReference type="ARBA" id="ARBA00022448"/>
    </source>
</evidence>
<evidence type="ECO:0000313" key="8">
    <source>
        <dbReference type="Proteomes" id="UP000199118"/>
    </source>
</evidence>
<accession>A0A1H2SIR4</accession>
<reference evidence="7 8" key="1">
    <citation type="submission" date="2016-10" db="EMBL/GenBank/DDBJ databases">
        <authorList>
            <person name="de Groot N.N."/>
        </authorList>
    </citation>
    <scope>NUCLEOTIDE SEQUENCE [LARGE SCALE GENOMIC DNA]</scope>
    <source>
        <strain evidence="7 8">DSM 17890</strain>
    </source>
</reference>
<dbReference type="PRINTS" id="PR00160">
    <property type="entry name" value="GLUTAREDOXIN"/>
</dbReference>
<gene>
    <name evidence="7" type="ORF">SAMN05444336_101674</name>
</gene>
<comment type="function">
    <text evidence="1 5">Has a glutathione-disulfide oxidoreductase activity in the presence of NADPH and glutathione reductase. Reduces low molecular weight disulfides and proteins.</text>
</comment>
<keyword evidence="5" id="KW-0963">Cytoplasm</keyword>
<dbReference type="RefSeq" id="WP_092679693.1">
    <property type="nucleotide sequence ID" value="NZ_FNMZ01000001.1"/>
</dbReference>
<dbReference type="InterPro" id="IPR014025">
    <property type="entry name" value="Glutaredoxin_subgr"/>
</dbReference>
<evidence type="ECO:0000256" key="1">
    <source>
        <dbReference type="ARBA" id="ARBA00002549"/>
    </source>
</evidence>
<dbReference type="GO" id="GO:0005737">
    <property type="term" value="C:cytoplasm"/>
    <property type="evidence" value="ECO:0007669"/>
    <property type="project" value="TreeGrafter"/>
</dbReference>
<keyword evidence="3 5" id="KW-0813">Transport</keyword>
<dbReference type="PROSITE" id="PS51354">
    <property type="entry name" value="GLUTAREDOXIN_2"/>
    <property type="match status" value="1"/>
</dbReference>
<dbReference type="PANTHER" id="PTHR45694">
    <property type="entry name" value="GLUTAREDOXIN 2"/>
    <property type="match status" value="1"/>
</dbReference>
<dbReference type="AlphaFoldDB" id="A0A1H2SIR4"/>
<dbReference type="Pfam" id="PF00462">
    <property type="entry name" value="Glutaredoxin"/>
    <property type="match status" value="1"/>
</dbReference>
<name>A0A1H2SIR4_9RHOB</name>
<dbReference type="SUPFAM" id="SSF52833">
    <property type="entry name" value="Thioredoxin-like"/>
    <property type="match status" value="1"/>
</dbReference>
<keyword evidence="8" id="KW-1185">Reference proteome</keyword>
<sequence length="85" mass="9077">MKQVEIYTSPICGFCVRAKRLLDAKGVAYVEHDVFSEPGARAEMAERNPGARTVPQIFIGGAAIGGCDELHALERTGELDGMLAA</sequence>